<dbReference type="AlphaFoldDB" id="A0A1M6XT25"/>
<evidence type="ECO:0000313" key="2">
    <source>
        <dbReference type="Proteomes" id="UP000184386"/>
    </source>
</evidence>
<reference evidence="1 2" key="1">
    <citation type="submission" date="2016-11" db="EMBL/GenBank/DDBJ databases">
        <authorList>
            <person name="Jaros S."/>
            <person name="Januszkiewicz K."/>
            <person name="Wedrychowicz H."/>
        </authorList>
    </citation>
    <scope>NUCLEOTIDE SEQUENCE [LARGE SCALE GENOMIC DNA]</scope>
    <source>
        <strain evidence="1 2">DSM 15929</strain>
    </source>
</reference>
<gene>
    <name evidence="1" type="ORF">SAMN02745136_04056</name>
</gene>
<proteinExistence type="predicted"/>
<name>A0A1M6XT25_9FIRM</name>
<protein>
    <submittedName>
        <fullName evidence="1">Uncharacterized protein</fullName>
    </submittedName>
</protein>
<keyword evidence="2" id="KW-1185">Reference proteome</keyword>
<dbReference type="EMBL" id="FRAC01000023">
    <property type="protein sequence ID" value="SHL09142.1"/>
    <property type="molecule type" value="Genomic_DNA"/>
</dbReference>
<dbReference type="Proteomes" id="UP000184386">
    <property type="component" value="Unassembled WGS sequence"/>
</dbReference>
<accession>A0A1M6XT25</accession>
<organism evidence="1 2">
    <name type="scientific">Anaerocolumna jejuensis DSM 15929</name>
    <dbReference type="NCBI Taxonomy" id="1121322"/>
    <lineage>
        <taxon>Bacteria</taxon>
        <taxon>Bacillati</taxon>
        <taxon>Bacillota</taxon>
        <taxon>Clostridia</taxon>
        <taxon>Lachnospirales</taxon>
        <taxon>Lachnospiraceae</taxon>
        <taxon>Anaerocolumna</taxon>
    </lineage>
</organism>
<dbReference type="STRING" id="1121322.SAMN02745136_04056"/>
<evidence type="ECO:0000313" key="1">
    <source>
        <dbReference type="EMBL" id="SHL09142.1"/>
    </source>
</evidence>
<sequence>MSYIFSCDYEPKQAKIYMKENQLKRKLFLSAALKGLDYLGMIENNQIHFCILDKR</sequence>